<keyword evidence="2" id="KW-1003">Cell membrane</keyword>
<evidence type="ECO:0000313" key="9">
    <source>
        <dbReference type="Proteomes" id="UP001300692"/>
    </source>
</evidence>
<dbReference type="Proteomes" id="UP001300692">
    <property type="component" value="Unassembled WGS sequence"/>
</dbReference>
<keyword evidence="3 6" id="KW-0812">Transmembrane</keyword>
<gene>
    <name evidence="8" type="ORF">N7U62_06235</name>
</gene>
<feature type="transmembrane region" description="Helical" evidence="6">
    <location>
        <begin position="6"/>
        <end position="25"/>
    </location>
</feature>
<accession>A0ABT3CRW8</accession>
<dbReference type="Pfam" id="PF13396">
    <property type="entry name" value="PLDc_N"/>
    <property type="match status" value="1"/>
</dbReference>
<comment type="caution">
    <text evidence="8">The sequence shown here is derived from an EMBL/GenBank/DDBJ whole genome shotgun (WGS) entry which is preliminary data.</text>
</comment>
<evidence type="ECO:0000256" key="3">
    <source>
        <dbReference type="ARBA" id="ARBA00022692"/>
    </source>
</evidence>
<evidence type="ECO:0000256" key="5">
    <source>
        <dbReference type="ARBA" id="ARBA00023136"/>
    </source>
</evidence>
<evidence type="ECO:0000313" key="8">
    <source>
        <dbReference type="EMBL" id="MCV9386254.1"/>
    </source>
</evidence>
<evidence type="ECO:0000256" key="6">
    <source>
        <dbReference type="SAM" id="Phobius"/>
    </source>
</evidence>
<reference evidence="8 9" key="1">
    <citation type="submission" date="2022-10" db="EMBL/GenBank/DDBJ databases">
        <title>Comparative genomics and taxonomic characterization of three novel marine species of genus Reichenbachiella exhibiting antioxidant and polysaccharide degradation activities.</title>
        <authorList>
            <person name="Muhammad N."/>
            <person name="Lee Y.-J."/>
            <person name="Ko J."/>
            <person name="Kim S.-G."/>
        </authorList>
    </citation>
    <scope>NUCLEOTIDE SEQUENCE [LARGE SCALE GENOMIC DNA]</scope>
    <source>
        <strain evidence="8 9">ABR2-5</strain>
    </source>
</reference>
<comment type="subcellular location">
    <subcellularLocation>
        <location evidence="1">Cell membrane</location>
        <topology evidence="1">Multi-pass membrane protein</topology>
    </subcellularLocation>
</comment>
<sequence>MTETTITVIAAALVIWSLISVAKSAMRKNRKLLWFAIVILLPIIGPLVYFFFEIQKDSE</sequence>
<keyword evidence="9" id="KW-1185">Reference proteome</keyword>
<evidence type="ECO:0000259" key="7">
    <source>
        <dbReference type="Pfam" id="PF13396"/>
    </source>
</evidence>
<protein>
    <submittedName>
        <fullName evidence="8">PLD nuclease N-terminal domain-containing protein</fullName>
    </submittedName>
</protein>
<name>A0ABT3CRW8_9BACT</name>
<proteinExistence type="predicted"/>
<feature type="transmembrane region" description="Helical" evidence="6">
    <location>
        <begin position="32"/>
        <end position="52"/>
    </location>
</feature>
<dbReference type="InterPro" id="IPR027379">
    <property type="entry name" value="CLS_N"/>
</dbReference>
<dbReference type="EMBL" id="JAOYOD010000001">
    <property type="protein sequence ID" value="MCV9386254.1"/>
    <property type="molecule type" value="Genomic_DNA"/>
</dbReference>
<evidence type="ECO:0000256" key="2">
    <source>
        <dbReference type="ARBA" id="ARBA00022475"/>
    </source>
</evidence>
<evidence type="ECO:0000256" key="1">
    <source>
        <dbReference type="ARBA" id="ARBA00004651"/>
    </source>
</evidence>
<keyword evidence="5 6" id="KW-0472">Membrane</keyword>
<evidence type="ECO:0000256" key="4">
    <source>
        <dbReference type="ARBA" id="ARBA00022989"/>
    </source>
</evidence>
<feature type="domain" description="Cardiolipin synthase N-terminal" evidence="7">
    <location>
        <begin position="12"/>
        <end position="52"/>
    </location>
</feature>
<dbReference type="RefSeq" id="WP_264137039.1">
    <property type="nucleotide sequence ID" value="NZ_JAOYOD010000001.1"/>
</dbReference>
<organism evidence="8 9">
    <name type="scientific">Reichenbachiella ulvae</name>
    <dbReference type="NCBI Taxonomy" id="2980104"/>
    <lineage>
        <taxon>Bacteria</taxon>
        <taxon>Pseudomonadati</taxon>
        <taxon>Bacteroidota</taxon>
        <taxon>Cytophagia</taxon>
        <taxon>Cytophagales</taxon>
        <taxon>Reichenbachiellaceae</taxon>
        <taxon>Reichenbachiella</taxon>
    </lineage>
</organism>
<keyword evidence="4 6" id="KW-1133">Transmembrane helix</keyword>